<dbReference type="Proteomes" id="UP001172673">
    <property type="component" value="Unassembled WGS sequence"/>
</dbReference>
<protein>
    <recommendedName>
        <fullName evidence="4">WW domain-containing protein</fullName>
    </recommendedName>
</protein>
<dbReference type="EMBL" id="JAPDRK010000015">
    <property type="protein sequence ID" value="KAJ9605901.1"/>
    <property type="molecule type" value="Genomic_DNA"/>
</dbReference>
<accession>A0AA39CF27</accession>
<gene>
    <name evidence="2" type="ORF">H2200_009750</name>
</gene>
<evidence type="ECO:0008006" key="4">
    <source>
        <dbReference type="Google" id="ProtNLM"/>
    </source>
</evidence>
<feature type="compositionally biased region" description="Low complexity" evidence="1">
    <location>
        <begin position="7"/>
        <end position="29"/>
    </location>
</feature>
<proteinExistence type="predicted"/>
<keyword evidence="3" id="KW-1185">Reference proteome</keyword>
<evidence type="ECO:0000313" key="3">
    <source>
        <dbReference type="Proteomes" id="UP001172673"/>
    </source>
</evidence>
<feature type="region of interest" description="Disordered" evidence="1">
    <location>
        <begin position="1"/>
        <end position="33"/>
    </location>
</feature>
<feature type="region of interest" description="Disordered" evidence="1">
    <location>
        <begin position="50"/>
        <end position="84"/>
    </location>
</feature>
<dbReference type="AlphaFoldDB" id="A0AA39CF27"/>
<sequence length="233" mass="26299">MSYYNEQSQSYGGQPHYGGQPQSYGGPPQVSYPWVAEWDDRDGRYIFINRETGERTFQHPQPSYGGGGGGYGERSYNQGYGGQERGEYYEQQPEKKDHHVRNTVLGAAGGLLGGALLMHEGEKVEDKFENAKYDLEDDARDGVQDVENFPNNAARWTGEKVQDVEDIPQDIERKWDNGVQDVEDVPDDVAGWAGRKVGDVERYGDDVDRFGDNIDNSYDQGRNDARYDDDNGY</sequence>
<reference evidence="2" key="1">
    <citation type="submission" date="2022-10" db="EMBL/GenBank/DDBJ databases">
        <title>Culturing micro-colonial fungi from biological soil crusts in the Mojave desert and describing Neophaeococcomyces mojavensis, and introducing the new genera and species Taxawa tesnikishii.</title>
        <authorList>
            <person name="Kurbessoian T."/>
            <person name="Stajich J.E."/>
        </authorList>
    </citation>
    <scope>NUCLEOTIDE SEQUENCE</scope>
    <source>
        <strain evidence="2">TK_41</strain>
    </source>
</reference>
<evidence type="ECO:0000256" key="1">
    <source>
        <dbReference type="SAM" id="MobiDB-lite"/>
    </source>
</evidence>
<feature type="region of interest" description="Disordered" evidence="1">
    <location>
        <begin position="204"/>
        <end position="233"/>
    </location>
</feature>
<comment type="caution">
    <text evidence="2">The sequence shown here is derived from an EMBL/GenBank/DDBJ whole genome shotgun (WGS) entry which is preliminary data.</text>
</comment>
<feature type="compositionally biased region" description="Basic and acidic residues" evidence="1">
    <location>
        <begin position="221"/>
        <end position="233"/>
    </location>
</feature>
<evidence type="ECO:0000313" key="2">
    <source>
        <dbReference type="EMBL" id="KAJ9605901.1"/>
    </source>
</evidence>
<name>A0AA39CF27_9EURO</name>
<organism evidence="2 3">
    <name type="scientific">Cladophialophora chaetospira</name>
    <dbReference type="NCBI Taxonomy" id="386627"/>
    <lineage>
        <taxon>Eukaryota</taxon>
        <taxon>Fungi</taxon>
        <taxon>Dikarya</taxon>
        <taxon>Ascomycota</taxon>
        <taxon>Pezizomycotina</taxon>
        <taxon>Eurotiomycetes</taxon>
        <taxon>Chaetothyriomycetidae</taxon>
        <taxon>Chaetothyriales</taxon>
        <taxon>Herpotrichiellaceae</taxon>
        <taxon>Cladophialophora</taxon>
    </lineage>
</organism>